<proteinExistence type="predicted"/>
<dbReference type="GO" id="GO:0009898">
    <property type="term" value="C:cytoplasmic side of plasma membrane"/>
    <property type="evidence" value="ECO:0007669"/>
    <property type="project" value="TreeGrafter"/>
</dbReference>
<dbReference type="GO" id="GO:0051782">
    <property type="term" value="P:negative regulation of cell division"/>
    <property type="evidence" value="ECO:0007669"/>
    <property type="project" value="TreeGrafter"/>
</dbReference>
<protein>
    <submittedName>
        <fullName evidence="4">Unannotated protein</fullName>
    </submittedName>
</protein>
<dbReference type="GO" id="GO:0016887">
    <property type="term" value="F:ATP hydrolysis activity"/>
    <property type="evidence" value="ECO:0007669"/>
    <property type="project" value="TreeGrafter"/>
</dbReference>
<reference evidence="4" key="1">
    <citation type="submission" date="2020-05" db="EMBL/GenBank/DDBJ databases">
        <authorList>
            <person name="Chiriac C."/>
            <person name="Salcher M."/>
            <person name="Ghai R."/>
            <person name="Kavagutti S V."/>
        </authorList>
    </citation>
    <scope>NUCLEOTIDE SEQUENCE</scope>
</reference>
<dbReference type="InterPro" id="IPR050625">
    <property type="entry name" value="ParA/MinD_ATPase"/>
</dbReference>
<dbReference type="GO" id="GO:0005524">
    <property type="term" value="F:ATP binding"/>
    <property type="evidence" value="ECO:0007669"/>
    <property type="project" value="UniProtKB-KW"/>
</dbReference>
<dbReference type="SUPFAM" id="SSF52540">
    <property type="entry name" value="P-loop containing nucleoside triphosphate hydrolases"/>
    <property type="match status" value="1"/>
</dbReference>
<evidence type="ECO:0000313" key="4">
    <source>
        <dbReference type="EMBL" id="CAB4872735.1"/>
    </source>
</evidence>
<feature type="domain" description="CobQ/CobB/MinD/ParA nucleotide binding" evidence="3">
    <location>
        <begin position="152"/>
        <end position="376"/>
    </location>
</feature>
<dbReference type="Pfam" id="PF01656">
    <property type="entry name" value="CbiA"/>
    <property type="match status" value="1"/>
</dbReference>
<dbReference type="InterPro" id="IPR027417">
    <property type="entry name" value="P-loop_NTPase"/>
</dbReference>
<gene>
    <name evidence="4" type="ORF">UFOPK3401_00901</name>
</gene>
<name>A0A6J7DV19_9ZZZZ</name>
<keyword evidence="1" id="KW-0547">Nucleotide-binding</keyword>
<accession>A0A6J7DV19</accession>
<evidence type="ECO:0000259" key="3">
    <source>
        <dbReference type="Pfam" id="PF01656"/>
    </source>
</evidence>
<keyword evidence="2" id="KW-0067">ATP-binding</keyword>
<dbReference type="AlphaFoldDB" id="A0A6J7DV19"/>
<dbReference type="PANTHER" id="PTHR43384:SF6">
    <property type="entry name" value="SEPTUM SITE-DETERMINING PROTEIN MIND HOMOLOG, CHLOROPLASTIC"/>
    <property type="match status" value="1"/>
</dbReference>
<evidence type="ECO:0000256" key="2">
    <source>
        <dbReference type="ARBA" id="ARBA00022840"/>
    </source>
</evidence>
<dbReference type="Gene3D" id="3.40.50.300">
    <property type="entry name" value="P-loop containing nucleotide triphosphate hydrolases"/>
    <property type="match status" value="1"/>
</dbReference>
<evidence type="ECO:0000256" key="1">
    <source>
        <dbReference type="ARBA" id="ARBA00022741"/>
    </source>
</evidence>
<organism evidence="4">
    <name type="scientific">freshwater metagenome</name>
    <dbReference type="NCBI Taxonomy" id="449393"/>
    <lineage>
        <taxon>unclassified sequences</taxon>
        <taxon>metagenomes</taxon>
        <taxon>ecological metagenomes</taxon>
    </lineage>
</organism>
<sequence>MTISVALAMPGDRSEQAVLVSVEQDRRFHVVRRCLEVTELLALAQAGLMETAVLTSTKLRWDSEVIARLVACSVNVIALAKDEADAAFFRKIGIRNVLADDVLSPGQQRHEELLKLMEARPAVDASGRGFAHAVQQDQHVGMPEALTTTMVSIWGPTGAPGRSTLACSLASYWASCGREVLLIDADPYGGSLGLMMGVNDLEVSGLSAACRLAHHGRLTASSLVDLVRQVSPNLGLLTGLVRTERWPELRPVSLEVVWEIARSVCDVVVVDAGFCLEEDEELSYDSMVARRNAATISALSSANATVAIGNLDVIGLTRLLRGLDQFQQVRRCPPHVIVGNRGTGRARQKAVKHELQAVLDSTYARTPVVVIPDDPMTCRKALAQGVSPLELHTQSALGQAVIEVAHNLIPHNQAHPLRGPNLLQRLAS</sequence>
<dbReference type="InterPro" id="IPR002586">
    <property type="entry name" value="CobQ/CobB/MinD/ParA_Nub-bd_dom"/>
</dbReference>
<dbReference type="GO" id="GO:0005829">
    <property type="term" value="C:cytosol"/>
    <property type="evidence" value="ECO:0007669"/>
    <property type="project" value="TreeGrafter"/>
</dbReference>
<dbReference type="EMBL" id="CAFBLM010000037">
    <property type="protein sequence ID" value="CAB4872735.1"/>
    <property type="molecule type" value="Genomic_DNA"/>
</dbReference>
<dbReference type="PANTHER" id="PTHR43384">
    <property type="entry name" value="SEPTUM SITE-DETERMINING PROTEIN MIND HOMOLOG, CHLOROPLASTIC-RELATED"/>
    <property type="match status" value="1"/>
</dbReference>